<accession>A0A4R1HDW2</accession>
<dbReference type="OrthoDB" id="5523793at2"/>
<proteinExistence type="predicted"/>
<name>A0A4R1HDW2_9GAMM</name>
<protein>
    <submittedName>
        <fullName evidence="1">Uncharacterized protein</fullName>
    </submittedName>
</protein>
<dbReference type="Proteomes" id="UP000295707">
    <property type="component" value="Unassembled WGS sequence"/>
</dbReference>
<organism evidence="1 2">
    <name type="scientific">Thiogranum longum</name>
    <dbReference type="NCBI Taxonomy" id="1537524"/>
    <lineage>
        <taxon>Bacteria</taxon>
        <taxon>Pseudomonadati</taxon>
        <taxon>Pseudomonadota</taxon>
        <taxon>Gammaproteobacteria</taxon>
        <taxon>Chromatiales</taxon>
        <taxon>Ectothiorhodospiraceae</taxon>
        <taxon>Thiogranum</taxon>
    </lineage>
</organism>
<dbReference type="RefSeq" id="WP_132972159.1">
    <property type="nucleotide sequence ID" value="NZ_SMFX01000001.1"/>
</dbReference>
<reference evidence="1 2" key="1">
    <citation type="submission" date="2019-03" db="EMBL/GenBank/DDBJ databases">
        <title>Genomic Encyclopedia of Type Strains, Phase IV (KMG-IV): sequencing the most valuable type-strain genomes for metagenomic binning, comparative biology and taxonomic classification.</title>
        <authorList>
            <person name="Goeker M."/>
        </authorList>
    </citation>
    <scope>NUCLEOTIDE SEQUENCE [LARGE SCALE GENOMIC DNA]</scope>
    <source>
        <strain evidence="1 2">DSM 19610</strain>
    </source>
</reference>
<dbReference type="AlphaFoldDB" id="A0A4R1HDW2"/>
<dbReference type="EMBL" id="SMFX01000001">
    <property type="protein sequence ID" value="TCK18350.1"/>
    <property type="molecule type" value="Genomic_DNA"/>
</dbReference>
<evidence type="ECO:0000313" key="1">
    <source>
        <dbReference type="EMBL" id="TCK18350.1"/>
    </source>
</evidence>
<comment type="caution">
    <text evidence="1">The sequence shown here is derived from an EMBL/GenBank/DDBJ whole genome shotgun (WGS) entry which is preliminary data.</text>
</comment>
<keyword evidence="2" id="KW-1185">Reference proteome</keyword>
<evidence type="ECO:0000313" key="2">
    <source>
        <dbReference type="Proteomes" id="UP000295707"/>
    </source>
</evidence>
<sequence length="260" mass="28926">MASGGFFRKFRITLLLLVLFFVGMNSWLTKLRTTDWDEPLWVVIYPVNGDGGSATSRYINSLGADDFSDVEGFFAREAGRYDVQITEPVTVKLAPLVTERPPLPPANASTLSIMLWSLKLRYWAATHDTFNGPEPDVQMFVVYYDPKTHQRLRHSLGLQKGLIGVVNAFAGPAQSKRNNVVIAHEFLHTVGASDKYDPQNNQPLYPEGFAEPDLDPVYPQKYAEIMAGRIPVASHDAVMPTSLSSCVVGPKTANEIHWTD</sequence>
<gene>
    <name evidence="1" type="ORF">DFR30_1628</name>
</gene>